<dbReference type="GO" id="GO:0016036">
    <property type="term" value="P:cellular response to phosphate starvation"/>
    <property type="evidence" value="ECO:0007669"/>
    <property type="project" value="TreeGrafter"/>
</dbReference>
<dbReference type="Pfam" id="PF00512">
    <property type="entry name" value="HisKA"/>
    <property type="match status" value="1"/>
</dbReference>
<evidence type="ECO:0000313" key="12">
    <source>
        <dbReference type="EMBL" id="OUP53347.1"/>
    </source>
</evidence>
<evidence type="ECO:0000256" key="7">
    <source>
        <dbReference type="ARBA" id="ARBA00023012"/>
    </source>
</evidence>
<keyword evidence="8" id="KW-0175">Coiled coil</keyword>
<dbReference type="Pfam" id="PF00672">
    <property type="entry name" value="HAMP"/>
    <property type="match status" value="1"/>
</dbReference>
<dbReference type="InterPro" id="IPR005467">
    <property type="entry name" value="His_kinase_dom"/>
</dbReference>
<feature type="domain" description="HAMP" evidence="11">
    <location>
        <begin position="232"/>
        <end position="284"/>
    </location>
</feature>
<dbReference type="GO" id="GO:0005886">
    <property type="term" value="C:plasma membrane"/>
    <property type="evidence" value="ECO:0007669"/>
    <property type="project" value="TreeGrafter"/>
</dbReference>
<evidence type="ECO:0000256" key="6">
    <source>
        <dbReference type="ARBA" id="ARBA00022777"/>
    </source>
</evidence>
<dbReference type="SMART" id="SM00304">
    <property type="entry name" value="HAMP"/>
    <property type="match status" value="1"/>
</dbReference>
<name>A0A1Y4L9F9_9FIRM</name>
<keyword evidence="9" id="KW-1133">Transmembrane helix</keyword>
<dbReference type="InterPro" id="IPR036890">
    <property type="entry name" value="HATPase_C_sf"/>
</dbReference>
<evidence type="ECO:0000256" key="1">
    <source>
        <dbReference type="ARBA" id="ARBA00000085"/>
    </source>
</evidence>
<dbReference type="SUPFAM" id="SSF47384">
    <property type="entry name" value="Homodimeric domain of signal transducing histidine kinase"/>
    <property type="match status" value="1"/>
</dbReference>
<reference evidence="13" key="1">
    <citation type="submission" date="2017-04" db="EMBL/GenBank/DDBJ databases">
        <title>Function of individual gut microbiota members based on whole genome sequencing of pure cultures obtained from chicken caecum.</title>
        <authorList>
            <person name="Medvecky M."/>
            <person name="Cejkova D."/>
            <person name="Polansky O."/>
            <person name="Karasova D."/>
            <person name="Kubasova T."/>
            <person name="Cizek A."/>
            <person name="Rychlik I."/>
        </authorList>
    </citation>
    <scope>NUCLEOTIDE SEQUENCE [LARGE SCALE GENOMIC DNA]</scope>
    <source>
        <strain evidence="13">An180</strain>
    </source>
</reference>
<dbReference type="InterPro" id="IPR003594">
    <property type="entry name" value="HATPase_dom"/>
</dbReference>
<sequence>MAAGHPLFCPYIEESGGKNDMPERFLNGLSLRFARMRSVKVKFFAAIAAVAVVFILVITSLNLFFYESYYMAQRQNSLTEIYEEVRTSYHAGDSKAFLDVLFRIENSDSVRLSIIDETGQMIYDSDTAQESQNIFGHNVFANWRMEQLVKSALSAADPQKLNAGEVDFVAVQMRDLRENFLCLVGKLGDDYLVERVPFTYMKQNSMFNMTFLVITGMVTLLICLALSAFLASHFTKPLIEMGEVAKAMTRLDFSKKYEGGRTDEIGQLGESLNLLSDHLEESIRELRTSNQKLAEEIKKKEQVDEMRREFIINVSHELKTPIALIQGYAEGLTAGVAESPEDRDFYCTTIAEEADRMNTMVSQLLSLSRLELGRESVQSEPVDLGECMRRAVDKTAVLRTGRDLTVTCTGSVTIESDAHQIDQIIMNYMTNAIRYTPDGGRIALSVQRTAQGGAKVIVFNEGEGVAEEELPRLWDKFYRTDKARSRASGGTGVGLSIVRASAALLGGTTGAENVPGGIQFWVELPACVHVPANLSET</sequence>
<keyword evidence="7" id="KW-0902">Two-component regulatory system</keyword>
<evidence type="ECO:0000259" key="11">
    <source>
        <dbReference type="PROSITE" id="PS50885"/>
    </source>
</evidence>
<dbReference type="Gene3D" id="6.10.340.10">
    <property type="match status" value="1"/>
</dbReference>
<feature type="coiled-coil region" evidence="8">
    <location>
        <begin position="276"/>
        <end position="303"/>
    </location>
</feature>
<proteinExistence type="predicted"/>
<keyword evidence="9" id="KW-0472">Membrane</keyword>
<keyword evidence="6" id="KW-0418">Kinase</keyword>
<dbReference type="PRINTS" id="PR00344">
    <property type="entry name" value="BCTRLSENSOR"/>
</dbReference>
<dbReference type="CDD" id="cd06225">
    <property type="entry name" value="HAMP"/>
    <property type="match status" value="1"/>
</dbReference>
<evidence type="ECO:0000256" key="3">
    <source>
        <dbReference type="ARBA" id="ARBA00012438"/>
    </source>
</evidence>
<evidence type="ECO:0000256" key="2">
    <source>
        <dbReference type="ARBA" id="ARBA00004370"/>
    </source>
</evidence>
<dbReference type="EMBL" id="NFKK01000004">
    <property type="protein sequence ID" value="OUP53347.1"/>
    <property type="molecule type" value="Genomic_DNA"/>
</dbReference>
<dbReference type="InterPro" id="IPR036097">
    <property type="entry name" value="HisK_dim/P_sf"/>
</dbReference>
<evidence type="ECO:0000256" key="4">
    <source>
        <dbReference type="ARBA" id="ARBA00022553"/>
    </source>
</evidence>
<comment type="subcellular location">
    <subcellularLocation>
        <location evidence="2">Membrane</location>
    </subcellularLocation>
</comment>
<accession>A0A1Y4L9F9</accession>
<dbReference type="GO" id="GO:0004721">
    <property type="term" value="F:phosphoprotein phosphatase activity"/>
    <property type="evidence" value="ECO:0007669"/>
    <property type="project" value="TreeGrafter"/>
</dbReference>
<dbReference type="PANTHER" id="PTHR45453:SF3">
    <property type="entry name" value="HISTIDINE KINASE"/>
    <property type="match status" value="1"/>
</dbReference>
<dbReference type="CDD" id="cd00082">
    <property type="entry name" value="HisKA"/>
    <property type="match status" value="1"/>
</dbReference>
<dbReference type="GO" id="GO:0000155">
    <property type="term" value="F:phosphorelay sensor kinase activity"/>
    <property type="evidence" value="ECO:0007669"/>
    <property type="project" value="InterPro"/>
</dbReference>
<dbReference type="Gene3D" id="1.10.287.130">
    <property type="match status" value="1"/>
</dbReference>
<gene>
    <name evidence="12" type="ORF">B5F17_04910</name>
</gene>
<keyword evidence="9" id="KW-0812">Transmembrane</keyword>
<feature type="transmembrane region" description="Helical" evidence="9">
    <location>
        <begin position="43"/>
        <end position="65"/>
    </location>
</feature>
<dbReference type="AlphaFoldDB" id="A0A1Y4L9F9"/>
<dbReference type="SUPFAM" id="SSF158472">
    <property type="entry name" value="HAMP domain-like"/>
    <property type="match status" value="1"/>
</dbReference>
<dbReference type="Proteomes" id="UP000195897">
    <property type="component" value="Unassembled WGS sequence"/>
</dbReference>
<feature type="domain" description="Histidine kinase" evidence="10">
    <location>
        <begin position="313"/>
        <end position="528"/>
    </location>
</feature>
<feature type="transmembrane region" description="Helical" evidence="9">
    <location>
        <begin position="211"/>
        <end position="231"/>
    </location>
</feature>
<protein>
    <recommendedName>
        <fullName evidence="3">histidine kinase</fullName>
        <ecNumber evidence="3">2.7.13.3</ecNumber>
    </recommendedName>
</protein>
<dbReference type="PROSITE" id="PS50885">
    <property type="entry name" value="HAMP"/>
    <property type="match status" value="1"/>
</dbReference>
<dbReference type="SUPFAM" id="SSF55874">
    <property type="entry name" value="ATPase domain of HSP90 chaperone/DNA topoisomerase II/histidine kinase"/>
    <property type="match status" value="1"/>
</dbReference>
<dbReference type="InterPro" id="IPR003661">
    <property type="entry name" value="HisK_dim/P_dom"/>
</dbReference>
<dbReference type="SMART" id="SM00387">
    <property type="entry name" value="HATPase_c"/>
    <property type="match status" value="1"/>
</dbReference>
<dbReference type="InterPro" id="IPR003660">
    <property type="entry name" value="HAMP_dom"/>
</dbReference>
<evidence type="ECO:0000256" key="9">
    <source>
        <dbReference type="SAM" id="Phobius"/>
    </source>
</evidence>
<evidence type="ECO:0000256" key="5">
    <source>
        <dbReference type="ARBA" id="ARBA00022679"/>
    </source>
</evidence>
<dbReference type="Gene3D" id="3.30.565.10">
    <property type="entry name" value="Histidine kinase-like ATPase, C-terminal domain"/>
    <property type="match status" value="1"/>
</dbReference>
<dbReference type="Pfam" id="PF02518">
    <property type="entry name" value="HATPase_c"/>
    <property type="match status" value="1"/>
</dbReference>
<dbReference type="FunFam" id="1.10.287.130:FF:000001">
    <property type="entry name" value="Two-component sensor histidine kinase"/>
    <property type="match status" value="1"/>
</dbReference>
<comment type="catalytic activity">
    <reaction evidence="1">
        <text>ATP + protein L-histidine = ADP + protein N-phospho-L-histidine.</text>
        <dbReference type="EC" id="2.7.13.3"/>
    </reaction>
</comment>
<evidence type="ECO:0000256" key="8">
    <source>
        <dbReference type="SAM" id="Coils"/>
    </source>
</evidence>
<dbReference type="InterPro" id="IPR050351">
    <property type="entry name" value="BphY/WalK/GraS-like"/>
</dbReference>
<evidence type="ECO:0000259" key="10">
    <source>
        <dbReference type="PROSITE" id="PS50109"/>
    </source>
</evidence>
<dbReference type="PROSITE" id="PS50109">
    <property type="entry name" value="HIS_KIN"/>
    <property type="match status" value="1"/>
</dbReference>
<comment type="caution">
    <text evidence="12">The sequence shown here is derived from an EMBL/GenBank/DDBJ whole genome shotgun (WGS) entry which is preliminary data.</text>
</comment>
<dbReference type="EC" id="2.7.13.3" evidence="3"/>
<organism evidence="12 13">
    <name type="scientific">Butyricicoccus pullicaecorum</name>
    <dbReference type="NCBI Taxonomy" id="501571"/>
    <lineage>
        <taxon>Bacteria</taxon>
        <taxon>Bacillati</taxon>
        <taxon>Bacillota</taxon>
        <taxon>Clostridia</taxon>
        <taxon>Eubacteriales</taxon>
        <taxon>Butyricicoccaceae</taxon>
        <taxon>Butyricicoccus</taxon>
    </lineage>
</organism>
<dbReference type="SMART" id="SM00388">
    <property type="entry name" value="HisKA"/>
    <property type="match status" value="1"/>
</dbReference>
<evidence type="ECO:0000313" key="13">
    <source>
        <dbReference type="Proteomes" id="UP000195897"/>
    </source>
</evidence>
<keyword evidence="5" id="KW-0808">Transferase</keyword>
<keyword evidence="4" id="KW-0597">Phosphoprotein</keyword>
<dbReference type="InterPro" id="IPR004358">
    <property type="entry name" value="Sig_transdc_His_kin-like_C"/>
</dbReference>
<dbReference type="PANTHER" id="PTHR45453">
    <property type="entry name" value="PHOSPHATE REGULON SENSOR PROTEIN PHOR"/>
    <property type="match status" value="1"/>
</dbReference>